<evidence type="ECO:0000313" key="7">
    <source>
        <dbReference type="EMBL" id="NHN29792.1"/>
    </source>
</evidence>
<name>A0ABX0J0Z8_9BACL</name>
<dbReference type="PROSITE" id="PS51257">
    <property type="entry name" value="PROKAR_LIPOPROTEIN"/>
    <property type="match status" value="1"/>
</dbReference>
<dbReference type="Gene3D" id="1.10.287.470">
    <property type="entry name" value="Helix hairpin bin"/>
    <property type="match status" value="1"/>
</dbReference>
<evidence type="ECO:0000259" key="6">
    <source>
        <dbReference type="Pfam" id="PF25989"/>
    </source>
</evidence>
<evidence type="ECO:0000256" key="1">
    <source>
        <dbReference type="ARBA" id="ARBA00009477"/>
    </source>
</evidence>
<gene>
    <name evidence="7" type="ORF">G9U52_08075</name>
</gene>
<dbReference type="Gene3D" id="2.40.50.100">
    <property type="match status" value="1"/>
</dbReference>
<comment type="caution">
    <text evidence="7">The sequence shown here is derived from an EMBL/GenBank/DDBJ whole genome shotgun (WGS) entry which is preliminary data.</text>
</comment>
<feature type="coiled-coil region" evidence="2">
    <location>
        <begin position="107"/>
        <end position="204"/>
    </location>
</feature>
<reference evidence="7" key="1">
    <citation type="submission" date="2020-03" db="EMBL/GenBank/DDBJ databases">
        <title>Draft sequencing of Paenibacilllus sp. S3N08.</title>
        <authorList>
            <person name="Kim D.-U."/>
        </authorList>
    </citation>
    <scope>NUCLEOTIDE SEQUENCE</scope>
    <source>
        <strain evidence="7">S3N08</strain>
    </source>
</reference>
<feature type="domain" description="CusB-like beta-barrel" evidence="4">
    <location>
        <begin position="269"/>
        <end position="343"/>
    </location>
</feature>
<dbReference type="EMBL" id="JAAOIW010000002">
    <property type="protein sequence ID" value="NHN29792.1"/>
    <property type="molecule type" value="Genomic_DNA"/>
</dbReference>
<dbReference type="Pfam" id="PF25989">
    <property type="entry name" value="YknX_C"/>
    <property type="match status" value="1"/>
</dbReference>
<feature type="signal peptide" evidence="3">
    <location>
        <begin position="1"/>
        <end position="27"/>
    </location>
</feature>
<accession>A0ABX0J0Z8</accession>
<dbReference type="Gene3D" id="2.40.30.170">
    <property type="match status" value="1"/>
</dbReference>
<evidence type="ECO:0000259" key="5">
    <source>
        <dbReference type="Pfam" id="PF25973"/>
    </source>
</evidence>
<comment type="similarity">
    <text evidence="1">Belongs to the membrane fusion protein (MFP) (TC 8.A.1) family.</text>
</comment>
<dbReference type="PANTHER" id="PTHR30469:SF15">
    <property type="entry name" value="HLYD FAMILY OF SECRETION PROTEINS"/>
    <property type="match status" value="1"/>
</dbReference>
<keyword evidence="2" id="KW-0175">Coiled coil</keyword>
<dbReference type="InterPro" id="IPR058792">
    <property type="entry name" value="Beta-barrel_RND_2"/>
</dbReference>
<dbReference type="InterPro" id="IPR058637">
    <property type="entry name" value="YknX-like_C"/>
</dbReference>
<feature type="domain" description="YknX-like C-terminal permuted SH3-like" evidence="6">
    <location>
        <begin position="348"/>
        <end position="416"/>
    </location>
</feature>
<protein>
    <submittedName>
        <fullName evidence="7">Efflux RND transporter periplasmic adaptor subunit</fullName>
    </submittedName>
</protein>
<dbReference type="SUPFAM" id="SSF111369">
    <property type="entry name" value="HlyD-like secretion proteins"/>
    <property type="match status" value="2"/>
</dbReference>
<dbReference type="InterPro" id="IPR006143">
    <property type="entry name" value="RND_pump_MFP"/>
</dbReference>
<evidence type="ECO:0000259" key="4">
    <source>
        <dbReference type="Pfam" id="PF25954"/>
    </source>
</evidence>
<dbReference type="PANTHER" id="PTHR30469">
    <property type="entry name" value="MULTIDRUG RESISTANCE PROTEIN MDTA"/>
    <property type="match status" value="1"/>
</dbReference>
<evidence type="ECO:0000256" key="3">
    <source>
        <dbReference type="SAM" id="SignalP"/>
    </source>
</evidence>
<dbReference type="Pfam" id="PF25954">
    <property type="entry name" value="Beta-barrel_RND_2"/>
    <property type="match status" value="1"/>
</dbReference>
<organism evidence="7 8">
    <name type="scientific">Paenibacillus agricola</name>
    <dbReference type="NCBI Taxonomy" id="2716264"/>
    <lineage>
        <taxon>Bacteria</taxon>
        <taxon>Bacillati</taxon>
        <taxon>Bacillota</taxon>
        <taxon>Bacilli</taxon>
        <taxon>Bacillales</taxon>
        <taxon>Paenibacillaceae</taxon>
        <taxon>Paenibacillus</taxon>
    </lineage>
</organism>
<evidence type="ECO:0000256" key="2">
    <source>
        <dbReference type="SAM" id="Coils"/>
    </source>
</evidence>
<dbReference type="InterPro" id="IPR058647">
    <property type="entry name" value="BSH_CzcB-like"/>
</dbReference>
<proteinExistence type="inferred from homology"/>
<feature type="chain" id="PRO_5045066916" evidence="3">
    <location>
        <begin position="28"/>
        <end position="418"/>
    </location>
</feature>
<sequence length="418" mass="45324">MNNEKTANRLVSGLRTAAIILAATVVAVGCSAPPPEQSSAVANLQNRPIKVATITQHSMSEPKEQVAEVSAAVQIDVLPKTGGQVLQVLKRKGESVQQGEVIARLDSRDAQLQVQKVEQSLKSAEESLRQSIENQNNSRIDLESSLVKVNEQVNSIQQEYNKVRNDFEAGTVTKRQVDQVETQLNNARLDVQSVQNKIDALDKTNPVASQESQLATARISLQDAGNTVANYEVKAPITGVLTDMSAEVGMNVSPSAKIGLVQQLDPIKIKADLTENSVKLVGSKQELIFYSADNPANKQTAKITFLASQMNDTTKAYPIELDVANPDGSFKPGTRVQLQLTSPEEEQALAVPSLSIVREGSDAFVFILNGDQVEKRKIKIGRIKDAFQEVVEGLKAEESIVVSGQHQLKDGQKVEVAK</sequence>
<dbReference type="Gene3D" id="2.40.420.20">
    <property type="match status" value="1"/>
</dbReference>
<keyword evidence="8" id="KW-1185">Reference proteome</keyword>
<feature type="domain" description="CzcB-like barrel-sandwich hybrid" evidence="5">
    <location>
        <begin position="76"/>
        <end position="258"/>
    </location>
</feature>
<dbReference type="Proteomes" id="UP001165962">
    <property type="component" value="Unassembled WGS sequence"/>
</dbReference>
<evidence type="ECO:0000313" key="8">
    <source>
        <dbReference type="Proteomes" id="UP001165962"/>
    </source>
</evidence>
<dbReference type="NCBIfam" id="TIGR01730">
    <property type="entry name" value="RND_mfp"/>
    <property type="match status" value="1"/>
</dbReference>
<dbReference type="Pfam" id="PF25973">
    <property type="entry name" value="BSH_CzcB"/>
    <property type="match status" value="1"/>
</dbReference>
<keyword evidence="3" id="KW-0732">Signal</keyword>
<dbReference type="RefSeq" id="WP_166148071.1">
    <property type="nucleotide sequence ID" value="NZ_JAAOIW010000002.1"/>
</dbReference>